<dbReference type="EMBL" id="ADVG01000002">
    <property type="protein sequence ID" value="EFH85877.1"/>
    <property type="molecule type" value="Genomic_DNA"/>
</dbReference>
<accession>D6TR06</accession>
<evidence type="ECO:0000313" key="1">
    <source>
        <dbReference type="EMBL" id="EFH85877.1"/>
    </source>
</evidence>
<organism evidence="1 2">
    <name type="scientific">Ktedonobacter racemifer DSM 44963</name>
    <dbReference type="NCBI Taxonomy" id="485913"/>
    <lineage>
        <taxon>Bacteria</taxon>
        <taxon>Bacillati</taxon>
        <taxon>Chloroflexota</taxon>
        <taxon>Ktedonobacteria</taxon>
        <taxon>Ktedonobacterales</taxon>
        <taxon>Ktedonobacteraceae</taxon>
        <taxon>Ktedonobacter</taxon>
    </lineage>
</organism>
<name>D6TR06_KTERA</name>
<comment type="caution">
    <text evidence="1">The sequence shown here is derived from an EMBL/GenBank/DDBJ whole genome shotgun (WGS) entry which is preliminary data.</text>
</comment>
<keyword evidence="2" id="KW-1185">Reference proteome</keyword>
<protein>
    <submittedName>
        <fullName evidence="1">Uncharacterized protein</fullName>
    </submittedName>
</protein>
<dbReference type="AlphaFoldDB" id="D6TR06"/>
<gene>
    <name evidence="1" type="ORF">Krac_7132</name>
</gene>
<reference evidence="1 2" key="1">
    <citation type="journal article" date="2011" name="Stand. Genomic Sci.">
        <title>Non-contiguous finished genome sequence and contextual data of the filamentous soil bacterium Ktedonobacter racemifer type strain (SOSP1-21).</title>
        <authorList>
            <person name="Chang Y.J."/>
            <person name="Land M."/>
            <person name="Hauser L."/>
            <person name="Chertkov O."/>
            <person name="Del Rio T.G."/>
            <person name="Nolan M."/>
            <person name="Copeland A."/>
            <person name="Tice H."/>
            <person name="Cheng J.F."/>
            <person name="Lucas S."/>
            <person name="Han C."/>
            <person name="Goodwin L."/>
            <person name="Pitluck S."/>
            <person name="Ivanova N."/>
            <person name="Ovchinikova G."/>
            <person name="Pati A."/>
            <person name="Chen A."/>
            <person name="Palaniappan K."/>
            <person name="Mavromatis K."/>
            <person name="Liolios K."/>
            <person name="Brettin T."/>
            <person name="Fiebig A."/>
            <person name="Rohde M."/>
            <person name="Abt B."/>
            <person name="Goker M."/>
            <person name="Detter J.C."/>
            <person name="Woyke T."/>
            <person name="Bristow J."/>
            <person name="Eisen J.A."/>
            <person name="Markowitz V."/>
            <person name="Hugenholtz P."/>
            <person name="Kyrpides N.C."/>
            <person name="Klenk H.P."/>
            <person name="Lapidus A."/>
        </authorList>
    </citation>
    <scope>NUCLEOTIDE SEQUENCE [LARGE SCALE GENOMIC DNA]</scope>
    <source>
        <strain evidence="2">DSM 44963</strain>
    </source>
</reference>
<evidence type="ECO:0000313" key="2">
    <source>
        <dbReference type="Proteomes" id="UP000004508"/>
    </source>
</evidence>
<dbReference type="InParanoid" id="D6TR06"/>
<proteinExistence type="predicted"/>
<sequence>MYYLDSREMEGFLWHSKECSLLISRRSHIIGVFILRSEQECVFILRDRGM</sequence>
<dbReference type="Proteomes" id="UP000004508">
    <property type="component" value="Unassembled WGS sequence"/>
</dbReference>